<organism evidence="11 12">
    <name type="scientific">Pestalotiopsis fici (strain W106-1 / CGMCC3.15140)</name>
    <dbReference type="NCBI Taxonomy" id="1229662"/>
    <lineage>
        <taxon>Eukaryota</taxon>
        <taxon>Fungi</taxon>
        <taxon>Dikarya</taxon>
        <taxon>Ascomycota</taxon>
        <taxon>Pezizomycotina</taxon>
        <taxon>Sordariomycetes</taxon>
        <taxon>Xylariomycetidae</taxon>
        <taxon>Amphisphaeriales</taxon>
        <taxon>Sporocadaceae</taxon>
        <taxon>Pestalotiopsis</taxon>
    </lineage>
</organism>
<dbReference type="GO" id="GO:0020037">
    <property type="term" value="F:heme binding"/>
    <property type="evidence" value="ECO:0007669"/>
    <property type="project" value="InterPro"/>
</dbReference>
<reference evidence="12" key="1">
    <citation type="journal article" date="2015" name="BMC Genomics">
        <title>Genomic and transcriptomic analysis of the endophytic fungus Pestalotiopsis fici reveals its lifestyle and high potential for synthesis of natural products.</title>
        <authorList>
            <person name="Wang X."/>
            <person name="Zhang X."/>
            <person name="Liu L."/>
            <person name="Xiang M."/>
            <person name="Wang W."/>
            <person name="Sun X."/>
            <person name="Che Y."/>
            <person name="Guo L."/>
            <person name="Liu G."/>
            <person name="Guo L."/>
            <person name="Wang C."/>
            <person name="Yin W.B."/>
            <person name="Stadler M."/>
            <person name="Zhang X."/>
            <person name="Liu X."/>
        </authorList>
    </citation>
    <scope>NUCLEOTIDE SEQUENCE [LARGE SCALE GENOMIC DNA]</scope>
    <source>
        <strain evidence="12">W106-1 / CGMCC3.15140</strain>
    </source>
</reference>
<evidence type="ECO:0000256" key="1">
    <source>
        <dbReference type="ARBA" id="ARBA00001971"/>
    </source>
</evidence>
<keyword evidence="3 8" id="KW-0349">Heme</keyword>
<comment type="similarity">
    <text evidence="2 9">Belongs to the cytochrome P450 family.</text>
</comment>
<evidence type="ECO:0000256" key="9">
    <source>
        <dbReference type="RuleBase" id="RU000461"/>
    </source>
</evidence>
<keyword evidence="12" id="KW-1185">Reference proteome</keyword>
<dbReference type="AlphaFoldDB" id="W3WJ21"/>
<sequence length="515" mass="58131">MALSYLLLFETGLILGVGAIIYKIIYNLFFSPLKQFPGPLLNAASSLPYDIACARGSAVRVLTKLHDQYGPIVRTRPNELSYLEGYTWRDAYGFRPGHAEWFKGDSFSYPNGSPGIIGAPREDHRRIRRSLAHVFSSQGLRDQSPRILEYADQLLAALAKHAQSGPVDVVQWFSWTTTDVIGDLAFGEAFGALKDEKQHEWMSLSFKLLRPAVLIGILERWHIIALAAILLPSDVLGGVQDNAKYISEKVKKRLAYGKDRGDFFDRLLKNGLVVDSEKGFRHTADGQEGFTVEELESSAQDLVFAGSETTATLLSGTVYFLLQNPQVLDKVAAEVRTAFSKEEDITVASTEPKFLPYMDAVLNESIRIYDPVPTFGPRVAPKGGDTMNGIFLPEGTRVFVPKYVSNRSPLNFARPLEFIPERWYPKGQGRPEEFDNDNPTGAWQPFSYGPRNCVGMNLANAEMHLILAKLLWRFDLCLPNMTEKEKHEWDHWVERQDVWFLWVKPPLFVDLKARQ</sequence>
<dbReference type="InterPro" id="IPR050121">
    <property type="entry name" value="Cytochrome_P450_monoxygenase"/>
</dbReference>
<dbReference type="InterPro" id="IPR002401">
    <property type="entry name" value="Cyt_P450_E_grp-I"/>
</dbReference>
<keyword evidence="7 9" id="KW-0503">Monooxygenase</keyword>
<dbReference type="PRINTS" id="PR00385">
    <property type="entry name" value="P450"/>
</dbReference>
<evidence type="ECO:0000313" key="11">
    <source>
        <dbReference type="EMBL" id="ETS73754.1"/>
    </source>
</evidence>
<dbReference type="PANTHER" id="PTHR24305:SF230">
    <property type="entry name" value="P450, PUTATIVE (EUROFUNG)-RELATED"/>
    <property type="match status" value="1"/>
</dbReference>
<dbReference type="OMA" id="ERWHIIA"/>
<evidence type="ECO:0000256" key="4">
    <source>
        <dbReference type="ARBA" id="ARBA00022723"/>
    </source>
</evidence>
<keyword evidence="10" id="KW-0472">Membrane</keyword>
<feature type="binding site" description="axial binding residue" evidence="8">
    <location>
        <position position="453"/>
    </location>
    <ligand>
        <name>heme</name>
        <dbReference type="ChEBI" id="CHEBI:30413"/>
    </ligand>
    <ligandPart>
        <name>Fe</name>
        <dbReference type="ChEBI" id="CHEBI:18248"/>
    </ligandPart>
</feature>
<dbReference type="HOGENOM" id="CLU_001570_14_11_1"/>
<evidence type="ECO:0000256" key="8">
    <source>
        <dbReference type="PIRSR" id="PIRSR602401-1"/>
    </source>
</evidence>
<dbReference type="InterPro" id="IPR036396">
    <property type="entry name" value="Cyt_P450_sf"/>
</dbReference>
<gene>
    <name evidence="11" type="ORF">PFICI_14700</name>
</gene>
<evidence type="ECO:0000256" key="10">
    <source>
        <dbReference type="SAM" id="Phobius"/>
    </source>
</evidence>
<keyword evidence="6 8" id="KW-0408">Iron</keyword>
<dbReference type="GO" id="GO:0004497">
    <property type="term" value="F:monooxygenase activity"/>
    <property type="evidence" value="ECO:0007669"/>
    <property type="project" value="UniProtKB-KW"/>
</dbReference>
<keyword evidence="10" id="KW-1133">Transmembrane helix</keyword>
<dbReference type="CDD" id="cd11058">
    <property type="entry name" value="CYP60B-like"/>
    <property type="match status" value="1"/>
</dbReference>
<dbReference type="Pfam" id="PF00067">
    <property type="entry name" value="p450"/>
    <property type="match status" value="1"/>
</dbReference>
<evidence type="ECO:0000256" key="5">
    <source>
        <dbReference type="ARBA" id="ARBA00023002"/>
    </source>
</evidence>
<evidence type="ECO:0000313" key="12">
    <source>
        <dbReference type="Proteomes" id="UP000030651"/>
    </source>
</evidence>
<dbReference type="InterPro" id="IPR001128">
    <property type="entry name" value="Cyt_P450"/>
</dbReference>
<dbReference type="GO" id="GO:0016705">
    <property type="term" value="F:oxidoreductase activity, acting on paired donors, with incorporation or reduction of molecular oxygen"/>
    <property type="evidence" value="ECO:0007669"/>
    <property type="project" value="InterPro"/>
</dbReference>
<proteinExistence type="inferred from homology"/>
<dbReference type="Proteomes" id="UP000030651">
    <property type="component" value="Unassembled WGS sequence"/>
</dbReference>
<name>W3WJ21_PESFW</name>
<dbReference type="InterPro" id="IPR017972">
    <property type="entry name" value="Cyt_P450_CS"/>
</dbReference>
<dbReference type="GO" id="GO:0005506">
    <property type="term" value="F:iron ion binding"/>
    <property type="evidence" value="ECO:0007669"/>
    <property type="project" value="InterPro"/>
</dbReference>
<evidence type="ECO:0000256" key="3">
    <source>
        <dbReference type="ARBA" id="ARBA00022617"/>
    </source>
</evidence>
<dbReference type="GeneID" id="19279713"/>
<evidence type="ECO:0000256" key="7">
    <source>
        <dbReference type="ARBA" id="ARBA00023033"/>
    </source>
</evidence>
<dbReference type="PANTHER" id="PTHR24305">
    <property type="entry name" value="CYTOCHROME P450"/>
    <property type="match status" value="1"/>
</dbReference>
<dbReference type="EMBL" id="KI912121">
    <property type="protein sequence ID" value="ETS73754.1"/>
    <property type="molecule type" value="Genomic_DNA"/>
</dbReference>
<keyword evidence="4 8" id="KW-0479">Metal-binding</keyword>
<comment type="cofactor">
    <cofactor evidence="1 8">
        <name>heme</name>
        <dbReference type="ChEBI" id="CHEBI:30413"/>
    </cofactor>
</comment>
<feature type="transmembrane region" description="Helical" evidence="10">
    <location>
        <begin position="6"/>
        <end position="25"/>
    </location>
</feature>
<evidence type="ECO:0000256" key="2">
    <source>
        <dbReference type="ARBA" id="ARBA00010617"/>
    </source>
</evidence>
<dbReference type="OrthoDB" id="1470350at2759"/>
<keyword evidence="5 9" id="KW-0560">Oxidoreductase</keyword>
<protein>
    <recommendedName>
        <fullName evidence="13">Isotrichodermin C-15 hydroxylase</fullName>
    </recommendedName>
</protein>
<keyword evidence="10" id="KW-0812">Transmembrane</keyword>
<dbReference type="SUPFAM" id="SSF48264">
    <property type="entry name" value="Cytochrome P450"/>
    <property type="match status" value="1"/>
</dbReference>
<dbReference type="PROSITE" id="PS00086">
    <property type="entry name" value="CYTOCHROME_P450"/>
    <property type="match status" value="1"/>
</dbReference>
<dbReference type="InParanoid" id="W3WJ21"/>
<dbReference type="RefSeq" id="XP_007841472.1">
    <property type="nucleotide sequence ID" value="XM_007843281.1"/>
</dbReference>
<dbReference type="PRINTS" id="PR00463">
    <property type="entry name" value="EP450I"/>
</dbReference>
<dbReference type="eggNOG" id="KOG0158">
    <property type="taxonomic scope" value="Eukaryota"/>
</dbReference>
<dbReference type="KEGG" id="pfy:PFICI_14700"/>
<dbReference type="Gene3D" id="1.10.630.10">
    <property type="entry name" value="Cytochrome P450"/>
    <property type="match status" value="1"/>
</dbReference>
<evidence type="ECO:0008006" key="13">
    <source>
        <dbReference type="Google" id="ProtNLM"/>
    </source>
</evidence>
<accession>W3WJ21</accession>
<evidence type="ECO:0000256" key="6">
    <source>
        <dbReference type="ARBA" id="ARBA00023004"/>
    </source>
</evidence>